<keyword evidence="8 13" id="KW-0067">ATP-binding</keyword>
<dbReference type="InterPro" id="IPR013155">
    <property type="entry name" value="M/V/L/I-tRNA-synth_anticd-bd"/>
</dbReference>
<evidence type="ECO:0000256" key="11">
    <source>
        <dbReference type="ARBA" id="ARBA00025217"/>
    </source>
</evidence>
<dbReference type="Proteomes" id="UP000199136">
    <property type="component" value="Unassembled WGS sequence"/>
</dbReference>
<dbReference type="InterPro" id="IPR014729">
    <property type="entry name" value="Rossmann-like_a/b/a_fold"/>
</dbReference>
<feature type="domain" description="Aminoacyl-tRNA synthetase class Ia" evidence="14">
    <location>
        <begin position="51"/>
        <end position="656"/>
    </location>
</feature>
<evidence type="ECO:0000256" key="7">
    <source>
        <dbReference type="ARBA" id="ARBA00022833"/>
    </source>
</evidence>
<keyword evidence="9 13" id="KW-0648">Protein biosynthesis</keyword>
<accession>A0A1I5VUY2</accession>
<evidence type="ECO:0000256" key="12">
    <source>
        <dbReference type="ARBA" id="ARBA00048359"/>
    </source>
</evidence>
<dbReference type="PANTHER" id="PTHR42765">
    <property type="entry name" value="SOLEUCYL-TRNA SYNTHETASE"/>
    <property type="match status" value="1"/>
</dbReference>
<dbReference type="InterPro" id="IPR009008">
    <property type="entry name" value="Val/Leu/Ile-tRNA-synth_edit"/>
</dbReference>
<dbReference type="InterPro" id="IPR023585">
    <property type="entry name" value="Ile-tRNA-ligase_type1"/>
</dbReference>
<dbReference type="PROSITE" id="PS00178">
    <property type="entry name" value="AA_TRNA_LIGASE_I"/>
    <property type="match status" value="1"/>
</dbReference>
<keyword evidence="10 13" id="KW-0030">Aminoacyl-tRNA synthetase</keyword>
<dbReference type="CDD" id="cd00818">
    <property type="entry name" value="IleRS_core"/>
    <property type="match status" value="1"/>
</dbReference>
<keyword evidence="6 13" id="KW-0547">Nucleotide-binding</keyword>
<evidence type="ECO:0000256" key="3">
    <source>
        <dbReference type="ARBA" id="ARBA00011245"/>
    </source>
</evidence>
<evidence type="ECO:0000256" key="13">
    <source>
        <dbReference type="HAMAP-Rule" id="MF_02002"/>
    </source>
</evidence>
<organism evidence="16 17">
    <name type="scientific">Desemzia incerta</name>
    <dbReference type="NCBI Taxonomy" id="82801"/>
    <lineage>
        <taxon>Bacteria</taxon>
        <taxon>Bacillati</taxon>
        <taxon>Bacillota</taxon>
        <taxon>Bacilli</taxon>
        <taxon>Lactobacillales</taxon>
        <taxon>Carnobacteriaceae</taxon>
        <taxon>Desemzia</taxon>
    </lineage>
</organism>
<dbReference type="Gene3D" id="1.10.10.830">
    <property type="entry name" value="Ile-tRNA synthetase CP2 domain-like"/>
    <property type="match status" value="1"/>
</dbReference>
<dbReference type="SUPFAM" id="SSF50677">
    <property type="entry name" value="ValRS/IleRS/LeuRS editing domain"/>
    <property type="match status" value="1"/>
</dbReference>
<evidence type="ECO:0000313" key="16">
    <source>
        <dbReference type="EMBL" id="SFQ11251.1"/>
    </source>
</evidence>
<dbReference type="FunFam" id="3.90.740.10:FF:000006">
    <property type="entry name" value="Isoleucine--tRNA ligase"/>
    <property type="match status" value="1"/>
</dbReference>
<dbReference type="HAMAP" id="MF_02002">
    <property type="entry name" value="Ile_tRNA_synth_type1"/>
    <property type="match status" value="1"/>
</dbReference>
<comment type="similarity">
    <text evidence="2 13">Belongs to the class-I aminoacyl-tRNA synthetase family. IleS type 1 subfamily.</text>
</comment>
<dbReference type="SUPFAM" id="SSF52374">
    <property type="entry name" value="Nucleotidylyl transferase"/>
    <property type="match status" value="1"/>
</dbReference>
<dbReference type="FunFam" id="1.10.730.20:FF:000001">
    <property type="entry name" value="Isoleucine--tRNA ligase"/>
    <property type="match status" value="1"/>
</dbReference>
<dbReference type="Gene3D" id="1.10.730.20">
    <property type="match status" value="1"/>
</dbReference>
<dbReference type="SUPFAM" id="SSF47323">
    <property type="entry name" value="Anticodon-binding domain of a subclass of class I aminoacyl-tRNA synthetases"/>
    <property type="match status" value="1"/>
</dbReference>
<dbReference type="GO" id="GO:0000049">
    <property type="term" value="F:tRNA binding"/>
    <property type="evidence" value="ECO:0007669"/>
    <property type="project" value="InterPro"/>
</dbReference>
<feature type="short sequence motif" description="'KMSKS' region" evidence="13">
    <location>
        <begin position="618"/>
        <end position="622"/>
    </location>
</feature>
<feature type="binding site" evidence="13">
    <location>
        <position position="621"/>
    </location>
    <ligand>
        <name>ATP</name>
        <dbReference type="ChEBI" id="CHEBI:30616"/>
    </ligand>
</feature>
<feature type="short sequence motif" description="'HIGH' region" evidence="13">
    <location>
        <begin position="81"/>
        <end position="91"/>
    </location>
</feature>
<dbReference type="GO" id="GO:0005524">
    <property type="term" value="F:ATP binding"/>
    <property type="evidence" value="ECO:0007669"/>
    <property type="project" value="UniProtKB-UniRule"/>
</dbReference>
<evidence type="ECO:0000256" key="6">
    <source>
        <dbReference type="ARBA" id="ARBA00022741"/>
    </source>
</evidence>
<reference evidence="16 17" key="1">
    <citation type="submission" date="2016-10" db="EMBL/GenBank/DDBJ databases">
        <authorList>
            <person name="de Groot N.N."/>
        </authorList>
    </citation>
    <scope>NUCLEOTIDE SEQUENCE [LARGE SCALE GENOMIC DNA]</scope>
    <source>
        <strain evidence="16 17">DSM 20581</strain>
    </source>
</reference>
<keyword evidence="7 13" id="KW-0862">Zinc</keyword>
<evidence type="ECO:0000256" key="9">
    <source>
        <dbReference type="ARBA" id="ARBA00022917"/>
    </source>
</evidence>
<dbReference type="InterPro" id="IPR002301">
    <property type="entry name" value="Ile-tRNA-ligase"/>
</dbReference>
<comment type="subunit">
    <text evidence="3 13">Monomer.</text>
</comment>
<evidence type="ECO:0000256" key="4">
    <source>
        <dbReference type="ARBA" id="ARBA00022490"/>
    </source>
</evidence>
<feature type="binding site" evidence="13">
    <location>
        <position position="915"/>
    </location>
    <ligand>
        <name>Zn(2+)</name>
        <dbReference type="ChEBI" id="CHEBI:29105"/>
    </ligand>
</feature>
<comment type="domain">
    <text evidence="13">IleRS has two distinct active sites: one for aminoacylation and one for editing. The misactivated valine is translocated from the active site to the editing site, which sterically excludes the correctly activated isoleucine. The single editing site contains two valyl binding pockets, one specific for each substrate (Val-AMP or Val-tRNA(Ile)).</text>
</comment>
<dbReference type="FunFam" id="3.40.50.620:FF:000152">
    <property type="entry name" value="Isoleucine--tRNA ligase"/>
    <property type="match status" value="1"/>
</dbReference>
<dbReference type="Pfam" id="PF08264">
    <property type="entry name" value="Anticodon_1"/>
    <property type="match status" value="1"/>
</dbReference>
<dbReference type="GO" id="GO:0006428">
    <property type="term" value="P:isoleucyl-tRNA aminoacylation"/>
    <property type="evidence" value="ECO:0007669"/>
    <property type="project" value="UniProtKB-UniRule"/>
</dbReference>
<comment type="catalytic activity">
    <reaction evidence="12 13">
        <text>tRNA(Ile) + L-isoleucine + ATP = L-isoleucyl-tRNA(Ile) + AMP + diphosphate</text>
        <dbReference type="Rhea" id="RHEA:11060"/>
        <dbReference type="Rhea" id="RHEA-COMP:9666"/>
        <dbReference type="Rhea" id="RHEA-COMP:9695"/>
        <dbReference type="ChEBI" id="CHEBI:30616"/>
        <dbReference type="ChEBI" id="CHEBI:33019"/>
        <dbReference type="ChEBI" id="CHEBI:58045"/>
        <dbReference type="ChEBI" id="CHEBI:78442"/>
        <dbReference type="ChEBI" id="CHEBI:78528"/>
        <dbReference type="ChEBI" id="CHEBI:456215"/>
        <dbReference type="EC" id="6.1.1.5"/>
    </reaction>
</comment>
<evidence type="ECO:0000259" key="15">
    <source>
        <dbReference type="Pfam" id="PF08264"/>
    </source>
</evidence>
<dbReference type="STRING" id="82801.SAMN04488506_0604"/>
<evidence type="ECO:0000256" key="8">
    <source>
        <dbReference type="ARBA" id="ARBA00022840"/>
    </source>
</evidence>
<dbReference type="InterPro" id="IPR002300">
    <property type="entry name" value="aa-tRNA-synth_Ia"/>
</dbReference>
<dbReference type="EC" id="6.1.1.5" evidence="13"/>
<dbReference type="NCBIfam" id="TIGR00392">
    <property type="entry name" value="ileS"/>
    <property type="match status" value="1"/>
</dbReference>
<keyword evidence="5 13" id="KW-0436">Ligase</keyword>
<dbReference type="InterPro" id="IPR033708">
    <property type="entry name" value="Anticodon_Ile_BEm"/>
</dbReference>
<dbReference type="FunFam" id="3.40.50.620:FF:000305">
    <property type="entry name" value="Isoleucine--tRNA ligase"/>
    <property type="match status" value="1"/>
</dbReference>
<dbReference type="FunFam" id="1.10.10.830:FF:000001">
    <property type="entry name" value="Isoleucine--tRNA ligase"/>
    <property type="match status" value="1"/>
</dbReference>
<keyword evidence="13" id="KW-0479">Metal-binding</keyword>
<feature type="binding site" evidence="13">
    <location>
        <position position="912"/>
    </location>
    <ligand>
        <name>Zn(2+)</name>
        <dbReference type="ChEBI" id="CHEBI:29105"/>
    </ligand>
</feature>
<comment type="subcellular location">
    <subcellularLocation>
        <location evidence="1 13">Cytoplasm</location>
    </subcellularLocation>
</comment>
<dbReference type="PANTHER" id="PTHR42765:SF1">
    <property type="entry name" value="ISOLEUCINE--TRNA LIGASE, MITOCHONDRIAL"/>
    <property type="match status" value="1"/>
</dbReference>
<evidence type="ECO:0000259" key="14">
    <source>
        <dbReference type="Pfam" id="PF00133"/>
    </source>
</evidence>
<dbReference type="GO" id="GO:0002161">
    <property type="term" value="F:aminoacyl-tRNA deacylase activity"/>
    <property type="evidence" value="ECO:0007669"/>
    <property type="project" value="InterPro"/>
</dbReference>
<dbReference type="CDD" id="cd07960">
    <property type="entry name" value="Anticodon_Ia_Ile_BEm"/>
    <property type="match status" value="1"/>
</dbReference>
<keyword evidence="4 13" id="KW-0963">Cytoplasm</keyword>
<feature type="binding site" evidence="13">
    <location>
        <position position="577"/>
    </location>
    <ligand>
        <name>L-isoleucyl-5'-AMP</name>
        <dbReference type="ChEBI" id="CHEBI:178002"/>
    </ligand>
</feature>
<dbReference type="GO" id="GO:0004822">
    <property type="term" value="F:isoleucine-tRNA ligase activity"/>
    <property type="evidence" value="ECO:0007669"/>
    <property type="project" value="UniProtKB-UniRule"/>
</dbReference>
<evidence type="ECO:0000313" key="17">
    <source>
        <dbReference type="Proteomes" id="UP000199136"/>
    </source>
</evidence>
<comment type="function">
    <text evidence="11 13">Catalyzes the attachment of isoleucine to tRNA(Ile). As IleRS can inadvertently accommodate and process structurally similar amino acids such as valine, to avoid such errors it has two additional distinct tRNA(Ile)-dependent editing activities. One activity is designated as 'pretransfer' editing and involves the hydrolysis of activated Val-AMP. The other activity is designated 'posttransfer' editing and involves deacylation of mischarged Val-tRNA(Ile).</text>
</comment>
<feature type="domain" description="Methionyl/Valyl/Leucyl/Isoleucyl-tRNA synthetase anticodon-binding" evidence="15">
    <location>
        <begin position="701"/>
        <end position="854"/>
    </location>
</feature>
<dbReference type="GO" id="GO:0005829">
    <property type="term" value="C:cytosol"/>
    <property type="evidence" value="ECO:0007669"/>
    <property type="project" value="TreeGrafter"/>
</dbReference>
<comment type="cofactor">
    <cofactor evidence="13">
        <name>Zn(2+)</name>
        <dbReference type="ChEBI" id="CHEBI:29105"/>
    </cofactor>
    <text evidence="13">Binds 1 zinc ion per subunit.</text>
</comment>
<protein>
    <recommendedName>
        <fullName evidence="13">Isoleucine--tRNA ligase</fullName>
        <ecNumber evidence="13">6.1.1.5</ecNumber>
    </recommendedName>
    <alternativeName>
        <fullName evidence="13">Isoleucyl-tRNA synthetase</fullName>
        <shortName evidence="13">IleRS</shortName>
    </alternativeName>
</protein>
<dbReference type="Gene3D" id="3.40.50.620">
    <property type="entry name" value="HUPs"/>
    <property type="match status" value="2"/>
</dbReference>
<dbReference type="EMBL" id="FOXW01000002">
    <property type="protein sequence ID" value="SFQ11251.1"/>
    <property type="molecule type" value="Genomic_DNA"/>
</dbReference>
<dbReference type="InterPro" id="IPR001412">
    <property type="entry name" value="aa-tRNA-synth_I_CS"/>
</dbReference>
<feature type="binding site" evidence="13">
    <location>
        <position position="932"/>
    </location>
    <ligand>
        <name>Zn(2+)</name>
        <dbReference type="ChEBI" id="CHEBI:29105"/>
    </ligand>
</feature>
<name>A0A1I5VUY2_9LACT</name>
<dbReference type="InterPro" id="IPR050081">
    <property type="entry name" value="Ile-tRNA_ligase"/>
</dbReference>
<dbReference type="InterPro" id="IPR009080">
    <property type="entry name" value="tRNAsynth_Ia_anticodon-bd"/>
</dbReference>
<evidence type="ECO:0000256" key="2">
    <source>
        <dbReference type="ARBA" id="ARBA00006887"/>
    </source>
</evidence>
<dbReference type="AlphaFoldDB" id="A0A1I5VUY2"/>
<evidence type="ECO:0000256" key="5">
    <source>
        <dbReference type="ARBA" id="ARBA00022598"/>
    </source>
</evidence>
<gene>
    <name evidence="13" type="primary">ileS</name>
    <name evidence="16" type="ORF">SAMN04488506_0604</name>
</gene>
<keyword evidence="17" id="KW-1185">Reference proteome</keyword>
<sequence>MLQKLGNGVDQRKQGKTKKRGILTMKMKETLNLGNTKFKMRGNLPVREVEWQQEWKDAGVYEKRQEKNSDKPTFILHDGPPYANGDIHMGHALNKITKDIIIRSKSMSGFRSPYVPGWDTHGLPIEQAVTNSGVKRKEMSEAEFRKICEEYAWKQINQQREDFKRLGVAGDWDNPYVTLDPKFEEQQIRLFGQMAEKGYIYKGLKPIYWSPSSESSLAEAEIEYQDVKSPSIYVSFPVVDGKGILNGDTSFVIWTTTPWTIPANLAIAVNADYVYSVVEVDGKKYVLAKDLVNDVAATLGWENVETVSEVNGKDLELMTAQHPLYDRTSLVIVGDHVTLEAGTGLVHTAPGHGEDDYIAGQKYKLGVLSPIDDKGCFTDEAPGLEGVFYDTANKQITEWLEEKGNLLKMSFFTHSYPHDWRTKKPVIFRATPQWFASIDKFRQQILDAIENDVTWLHPSGKPRLYNMVRDRGDWVISRQRVWGVPLPIFYAENGEPIITPETIDHVASLVSEHGSNVWFEREAKDLLPEGFTHPASPNNEFTKETDIMDVWFDSGSSHAGVLKTRPELSFPADMYLEGSDQYRGWFNSSLTTSVAVNEEAPYRSVLSQGFVMDGEGRKMSKSIGNVIVPNKVIKQMGADIIRLWVSSVDYEYDVRVSDDILKQVSEGYRKIRNTMRFLMANTSDFDPAVNAVAYEELNALDQYMLIRFNQIVEKIKHSYETYDFKGIYQTVMNFCTVDLSQFYLDIAKDIVYIDLEDGHDRRAMQTVFYDILVKMTKLLTPILPHTSEEIWKLLKEDEEFAQLAELPEVERFNNQEEVLKDWKAFMNVRDEVLKALEEARNEKIIGKSFEAKVTLYPTAEVKELLNSLDANIGQLLIVSDLEIAGDYESAPESAHKFADVAVSIEHAHGETCERCRIVSEEVGSFEEAPTLCGRCYHIVKEHYPEALIPETEAE</sequence>
<proteinExistence type="inferred from homology"/>
<dbReference type="PRINTS" id="PR00984">
    <property type="entry name" value="TRNASYNTHILE"/>
</dbReference>
<dbReference type="Pfam" id="PF00133">
    <property type="entry name" value="tRNA-synt_1"/>
    <property type="match status" value="1"/>
</dbReference>
<evidence type="ECO:0000256" key="1">
    <source>
        <dbReference type="ARBA" id="ARBA00004496"/>
    </source>
</evidence>
<feature type="binding site" evidence="13">
    <location>
        <position position="935"/>
    </location>
    <ligand>
        <name>Zn(2+)</name>
        <dbReference type="ChEBI" id="CHEBI:29105"/>
    </ligand>
</feature>
<evidence type="ECO:0000256" key="10">
    <source>
        <dbReference type="ARBA" id="ARBA00023146"/>
    </source>
</evidence>
<dbReference type="GO" id="GO:0008270">
    <property type="term" value="F:zinc ion binding"/>
    <property type="evidence" value="ECO:0007669"/>
    <property type="project" value="UniProtKB-UniRule"/>
</dbReference>
<dbReference type="Gene3D" id="3.90.740.10">
    <property type="entry name" value="Valyl/Leucyl/Isoleucyl-tRNA synthetase, editing domain"/>
    <property type="match status" value="1"/>
</dbReference>